<dbReference type="InterPro" id="IPR000522">
    <property type="entry name" value="ABC_transptr_permease_BtuC"/>
</dbReference>
<evidence type="ECO:0000256" key="7">
    <source>
        <dbReference type="ARBA" id="ARBA00023136"/>
    </source>
</evidence>
<dbReference type="GO" id="GO:0033214">
    <property type="term" value="P:siderophore-iron import into cell"/>
    <property type="evidence" value="ECO:0007669"/>
    <property type="project" value="TreeGrafter"/>
</dbReference>
<comment type="subcellular location">
    <subcellularLocation>
        <location evidence="1">Cell membrane</location>
        <topology evidence="1">Multi-pass membrane protein</topology>
    </subcellularLocation>
</comment>
<evidence type="ECO:0000313" key="10">
    <source>
        <dbReference type="Proteomes" id="UP000242469"/>
    </source>
</evidence>
<feature type="transmembrane region" description="Helical" evidence="8">
    <location>
        <begin position="165"/>
        <end position="185"/>
    </location>
</feature>
<dbReference type="PANTHER" id="PTHR30472">
    <property type="entry name" value="FERRIC ENTEROBACTIN TRANSPORT SYSTEM PERMEASE PROTEIN"/>
    <property type="match status" value="1"/>
</dbReference>
<dbReference type="PANTHER" id="PTHR30472:SF24">
    <property type="entry name" value="FERRIC ENTEROBACTIN TRANSPORT SYSTEM PERMEASE PROTEIN FEPG"/>
    <property type="match status" value="1"/>
</dbReference>
<evidence type="ECO:0000256" key="6">
    <source>
        <dbReference type="ARBA" id="ARBA00022989"/>
    </source>
</evidence>
<dbReference type="EMBL" id="FNRJ01000001">
    <property type="protein sequence ID" value="SEA03912.1"/>
    <property type="molecule type" value="Genomic_DNA"/>
</dbReference>
<dbReference type="CDD" id="cd06550">
    <property type="entry name" value="TM_ABC_iron-siderophores_like"/>
    <property type="match status" value="1"/>
</dbReference>
<proteinExistence type="inferred from homology"/>
<evidence type="ECO:0000256" key="8">
    <source>
        <dbReference type="SAM" id="Phobius"/>
    </source>
</evidence>
<accession>A0A1H3XZD4</accession>
<comment type="similarity">
    <text evidence="2">Belongs to the binding-protein-dependent transport system permease family. FecCD subfamily.</text>
</comment>
<keyword evidence="7 8" id="KW-0472">Membrane</keyword>
<dbReference type="GO" id="GO:0022857">
    <property type="term" value="F:transmembrane transporter activity"/>
    <property type="evidence" value="ECO:0007669"/>
    <property type="project" value="InterPro"/>
</dbReference>
<feature type="transmembrane region" description="Helical" evidence="8">
    <location>
        <begin position="133"/>
        <end position="153"/>
    </location>
</feature>
<dbReference type="Proteomes" id="UP000242469">
    <property type="component" value="Unassembled WGS sequence"/>
</dbReference>
<dbReference type="GO" id="GO:0005886">
    <property type="term" value="C:plasma membrane"/>
    <property type="evidence" value="ECO:0007669"/>
    <property type="project" value="UniProtKB-SubCell"/>
</dbReference>
<dbReference type="InterPro" id="IPR037294">
    <property type="entry name" value="ABC_BtuC-like"/>
</dbReference>
<feature type="transmembrane region" description="Helical" evidence="8">
    <location>
        <begin position="24"/>
        <end position="43"/>
    </location>
</feature>
<keyword evidence="6 8" id="KW-1133">Transmembrane helix</keyword>
<keyword evidence="5 8" id="KW-0812">Transmembrane</keyword>
<dbReference type="Pfam" id="PF01032">
    <property type="entry name" value="FecCD"/>
    <property type="match status" value="1"/>
</dbReference>
<sequence>MNTRSHTGRVWRAGPWSILLRPRVLLVNLSLSILVCATALLLLTSGRFELSIGDISQILLQQESGHTASHIVLNIRLPRTLTAVFAGAALGISGAIFQSISRNALGSPDIIGFTTGAASGAIAHLIFLEPSTVGVALATITGGLFTAVLVYLLTLRHGRIGSERLVLIGIGTGTTLAALNGLMLVKGDLDSAVMANLWLAGSLNARNWTHALMPLFGVLLLLPLILLSARRLSLIEMGDDLASQLGVSVERTRMLMTLYGVLLAALATAATGPIAFIALAAPQLAIRLTGAQELPVCGAATMGAALLVLADLLTQSIPISLTLPIGRMAAIIGGLYLLWLLSRRR</sequence>
<evidence type="ECO:0000256" key="3">
    <source>
        <dbReference type="ARBA" id="ARBA00022448"/>
    </source>
</evidence>
<keyword evidence="4" id="KW-1003">Cell membrane</keyword>
<keyword evidence="3" id="KW-0813">Transport</keyword>
<feature type="transmembrane region" description="Helical" evidence="8">
    <location>
        <begin position="110"/>
        <end position="127"/>
    </location>
</feature>
<gene>
    <name evidence="9" type="ORF">SAMN02745729_101296</name>
</gene>
<evidence type="ECO:0000256" key="1">
    <source>
        <dbReference type="ARBA" id="ARBA00004651"/>
    </source>
</evidence>
<feature type="transmembrane region" description="Helical" evidence="8">
    <location>
        <begin position="205"/>
        <end position="227"/>
    </location>
</feature>
<reference evidence="10" key="1">
    <citation type="submission" date="2016-10" db="EMBL/GenBank/DDBJ databases">
        <authorList>
            <person name="Varghese N."/>
            <person name="Submissions S."/>
        </authorList>
    </citation>
    <scope>NUCLEOTIDE SEQUENCE [LARGE SCALE GENOMIC DNA]</scope>
    <source>
        <strain evidence="10">DSM 11526</strain>
    </source>
</reference>
<dbReference type="STRING" id="1122198.SAMN02745729_101296"/>
<dbReference type="Gene3D" id="1.10.3470.10">
    <property type="entry name" value="ABC transporter involved in vitamin B12 uptake, BtuC"/>
    <property type="match status" value="1"/>
</dbReference>
<feature type="transmembrane region" description="Helical" evidence="8">
    <location>
        <begin position="80"/>
        <end position="98"/>
    </location>
</feature>
<feature type="transmembrane region" description="Helical" evidence="8">
    <location>
        <begin position="325"/>
        <end position="342"/>
    </location>
</feature>
<name>A0A1H3XZD4_9GAMM</name>
<feature type="transmembrane region" description="Helical" evidence="8">
    <location>
        <begin position="258"/>
        <end position="281"/>
    </location>
</feature>
<evidence type="ECO:0000256" key="5">
    <source>
        <dbReference type="ARBA" id="ARBA00022692"/>
    </source>
</evidence>
<organism evidence="9 10">
    <name type="scientific">Marinobacterium iners DSM 11526</name>
    <dbReference type="NCBI Taxonomy" id="1122198"/>
    <lineage>
        <taxon>Bacteria</taxon>
        <taxon>Pseudomonadati</taxon>
        <taxon>Pseudomonadota</taxon>
        <taxon>Gammaproteobacteria</taxon>
        <taxon>Oceanospirillales</taxon>
        <taxon>Oceanospirillaceae</taxon>
        <taxon>Marinobacterium</taxon>
    </lineage>
</organism>
<dbReference type="AlphaFoldDB" id="A0A1H3XZD4"/>
<evidence type="ECO:0000313" key="9">
    <source>
        <dbReference type="EMBL" id="SEA03912.1"/>
    </source>
</evidence>
<evidence type="ECO:0000256" key="2">
    <source>
        <dbReference type="ARBA" id="ARBA00007935"/>
    </source>
</evidence>
<keyword evidence="10" id="KW-1185">Reference proteome</keyword>
<evidence type="ECO:0000256" key="4">
    <source>
        <dbReference type="ARBA" id="ARBA00022475"/>
    </source>
</evidence>
<dbReference type="SUPFAM" id="SSF81345">
    <property type="entry name" value="ABC transporter involved in vitamin B12 uptake, BtuC"/>
    <property type="match status" value="1"/>
</dbReference>
<dbReference type="RefSeq" id="WP_091821943.1">
    <property type="nucleotide sequence ID" value="NZ_FNRJ01000001.1"/>
</dbReference>
<dbReference type="OrthoDB" id="9055647at2"/>
<protein>
    <submittedName>
        <fullName evidence="9">Iron complex transport system permease protein</fullName>
    </submittedName>
</protein>